<evidence type="ECO:0000256" key="11">
    <source>
        <dbReference type="ARBA" id="ARBA00022723"/>
    </source>
</evidence>
<evidence type="ECO:0000256" key="18">
    <source>
        <dbReference type="ARBA" id="ARBA00023128"/>
    </source>
</evidence>
<evidence type="ECO:0000256" key="19">
    <source>
        <dbReference type="ARBA" id="ARBA00023211"/>
    </source>
</evidence>
<keyword evidence="14" id="KW-0862">Zinc</keyword>
<keyword evidence="9" id="KW-0819">tRNA processing</keyword>
<dbReference type="FunFam" id="3.60.15.10:FF:000052">
    <property type="entry name" value="tRNAse Z TRZ4, mitochondrial"/>
    <property type="match status" value="1"/>
</dbReference>
<dbReference type="HAMAP" id="MF_01818">
    <property type="entry name" value="RNase_Z_BN"/>
    <property type="match status" value="1"/>
</dbReference>
<dbReference type="InterPro" id="IPR027794">
    <property type="entry name" value="tRNase_Z_dom"/>
</dbReference>
<accession>A0A7I4AQT8</accession>
<dbReference type="InParanoid" id="A0A7I4AQT8"/>
<keyword evidence="12" id="KW-0255">Endonuclease</keyword>
<name>A0A7I4AQT8_PHYPA</name>
<evidence type="ECO:0000256" key="5">
    <source>
        <dbReference type="ARBA" id="ARBA00004173"/>
    </source>
</evidence>
<evidence type="ECO:0000313" key="23">
    <source>
        <dbReference type="Proteomes" id="UP000006727"/>
    </source>
</evidence>
<reference evidence="22" key="3">
    <citation type="submission" date="2020-12" db="UniProtKB">
        <authorList>
            <consortium name="EnsemblPlants"/>
        </authorList>
    </citation>
    <scope>IDENTIFICATION</scope>
</reference>
<keyword evidence="23" id="KW-1185">Reference proteome</keyword>
<keyword evidence="18" id="KW-0496">Mitochondrion</keyword>
<sequence>MSLHRPLMHHWHFPVPSLSRFRGPGSAPASSWTRASLSGSAFVQNWSQFRGSSFFSSASSSLLLRGSWFGRIGVRSSSTQSFSLQVLSSVRNKKAGAEVREGRSSRTGSIRRTHTKAPPKERPVSDMGKKARPTGPKQLSLRNVMTNPSSTISFVQILGTGMDTGDTSPCVLLFFDQRRFIFNAGEGLQRFCIEHKIKLSKIDHIFLTRVCSETAGGLPGLLLTLAGIGDAGMAVNIWGPSELKYLVDAMRTFVPGASVVHTHSFGGSVGSRNEGTKAQAEKSSEVLLEDDVVKITAVLLRSQTSLPSDKKRSKRARVEETTAESSFADESYDVSVAYVCELPEVKGRFDIEKARKFFNRPGPHYGLLQSGKSVLASDGVTMVHPEDVMDPSSPGPIFILVDCPTAAYIPALITNPVLCSFQDQGSKQVTLVVHISPASISQLPEYQSWMSRFAGAQHVMTGHGTLNMSQPVLKSSARVVSRLNRICPQVFPISGLQSSGRQDQIKDTQEKDSSLDLISVGENLLKFRLRPLSSLGLDRSAVPEPFSMQHVQDQMLLDIPELLEATNKISDFWKSTSIESVSADALVSMDEVTKYYCEEPWLMESTPVTRTNHAGTTAAPSSDIVELHGENHESEVQETVAGSKSLTLNKISLEDIPPCLQGITREEMEIVFLGTGSSQPSKYRNVSAIYMHLFERGGIILDCGEGSYAQLRRRYGSQTDDVLAGLKLVWISHIHADHHTGLVRILAVRKAILEARGAFSPVLVIGPKQLKRFLDAYGQLEDLGMEFVDCSQTTYDADDIAEVEQAASRSDTEDIVETPNSSRSPEKEIATASSRIGLVRRSYSNSKTSPKKGQMRNYWLLPGANLMEGIDWSGRDKLRKTLSSLKLASLTSVPVVHCPHAFGVVLESEARTQPDGKRRKGWKIVYSGDTRPCQALVDASEGATVLIHEATFDDSMPEEAYAKKHSLTREAIETGVSAGVYRTILTHFSQRYPKIPVFDDSYTSQTCIAFDMMSVNLADLPLLPSLLPALKLLFKDDMASMEEEKEEVTEEAMVL</sequence>
<comment type="cofactor">
    <cofactor evidence="2">
        <name>Mn(2+)</name>
        <dbReference type="ChEBI" id="CHEBI:29035"/>
    </cofactor>
</comment>
<dbReference type="Pfam" id="PF13691">
    <property type="entry name" value="Lactamase_B_4"/>
    <property type="match status" value="1"/>
</dbReference>
<dbReference type="KEGG" id="ppp:112291594"/>
<evidence type="ECO:0000256" key="10">
    <source>
        <dbReference type="ARBA" id="ARBA00022722"/>
    </source>
</evidence>
<dbReference type="GO" id="GO:0005739">
    <property type="term" value="C:mitochondrion"/>
    <property type="evidence" value="ECO:0000318"/>
    <property type="project" value="GO_Central"/>
</dbReference>
<evidence type="ECO:0000256" key="2">
    <source>
        <dbReference type="ARBA" id="ARBA00001936"/>
    </source>
</evidence>
<evidence type="ECO:0000259" key="21">
    <source>
        <dbReference type="Pfam" id="PF13691"/>
    </source>
</evidence>
<dbReference type="EC" id="3.1.26.11" evidence="8"/>
<comment type="catalytic activity">
    <reaction evidence="1">
        <text>Endonucleolytic cleavage of RNA, removing extra 3' nucleotides from tRNA precursor, generating 3' termini of tRNAs. A 3'-hydroxy group is left at the tRNA terminus and a 5'-phosphoryl group is left at the trailer molecule.</text>
        <dbReference type="EC" id="3.1.26.11"/>
    </reaction>
</comment>
<dbReference type="Proteomes" id="UP000006727">
    <property type="component" value="Chromosome 14"/>
</dbReference>
<dbReference type="EMBL" id="ABEU02000014">
    <property type="status" value="NOT_ANNOTATED_CDS"/>
    <property type="molecule type" value="Genomic_DNA"/>
</dbReference>
<dbReference type="GO" id="GO:1990180">
    <property type="term" value="P:mitochondrial tRNA 3'-end processing"/>
    <property type="evidence" value="ECO:0000318"/>
    <property type="project" value="GO_Central"/>
</dbReference>
<dbReference type="CDD" id="cd07718">
    <property type="entry name" value="RNaseZ_ELAC1_ELAC2-C-term-like_MBL-fold"/>
    <property type="match status" value="1"/>
</dbReference>
<dbReference type="PANTHER" id="PTHR12553">
    <property type="entry name" value="ZINC PHOSPHODIESTERASE ELAC PROTEIN 2"/>
    <property type="match status" value="1"/>
</dbReference>
<feature type="compositionally biased region" description="Basic and acidic residues" evidence="20">
    <location>
        <begin position="118"/>
        <end position="129"/>
    </location>
</feature>
<comment type="similarity">
    <text evidence="6">Belongs to the RNase Z family.</text>
</comment>
<dbReference type="GO" id="GO:0042781">
    <property type="term" value="F:3'-tRNA processing endoribonuclease activity"/>
    <property type="evidence" value="ECO:0000318"/>
    <property type="project" value="GO_Central"/>
</dbReference>
<comment type="cofactor">
    <cofactor evidence="4">
        <name>Zn(2+)</name>
        <dbReference type="ChEBI" id="CHEBI:29105"/>
    </cofactor>
</comment>
<evidence type="ECO:0000256" key="1">
    <source>
        <dbReference type="ARBA" id="ARBA00000402"/>
    </source>
</evidence>
<evidence type="ECO:0000256" key="17">
    <source>
        <dbReference type="ARBA" id="ARBA00022946"/>
    </source>
</evidence>
<evidence type="ECO:0000256" key="9">
    <source>
        <dbReference type="ARBA" id="ARBA00022694"/>
    </source>
</evidence>
<feature type="domain" description="tRNase Z endonuclease" evidence="21">
    <location>
        <begin position="161"/>
        <end position="217"/>
    </location>
</feature>
<evidence type="ECO:0000256" key="13">
    <source>
        <dbReference type="ARBA" id="ARBA00022801"/>
    </source>
</evidence>
<evidence type="ECO:0000256" key="20">
    <source>
        <dbReference type="SAM" id="MobiDB-lite"/>
    </source>
</evidence>
<dbReference type="FunCoup" id="A0A7I4AQT8">
    <property type="interactions" value="4304"/>
</dbReference>
<keyword evidence="11" id="KW-0479">Metal-binding</keyword>
<dbReference type="EnsemblPlants" id="Pp3c14_3370V3.3">
    <property type="protein sequence ID" value="Pp3c14_3370V3.3"/>
    <property type="gene ID" value="Pp3c14_3370"/>
</dbReference>
<comment type="cofactor">
    <cofactor evidence="3">
        <name>Mg(2+)</name>
        <dbReference type="ChEBI" id="CHEBI:18420"/>
    </cofactor>
</comment>
<comment type="subunit">
    <text evidence="7">Homodimer.</text>
</comment>
<reference evidence="22 23" key="2">
    <citation type="journal article" date="2018" name="Plant J.">
        <title>The Physcomitrella patens chromosome-scale assembly reveals moss genome structure and evolution.</title>
        <authorList>
            <person name="Lang D."/>
            <person name="Ullrich K.K."/>
            <person name="Murat F."/>
            <person name="Fuchs J."/>
            <person name="Jenkins J."/>
            <person name="Haas F.B."/>
            <person name="Piednoel M."/>
            <person name="Gundlach H."/>
            <person name="Van Bel M."/>
            <person name="Meyberg R."/>
            <person name="Vives C."/>
            <person name="Morata J."/>
            <person name="Symeonidi A."/>
            <person name="Hiss M."/>
            <person name="Muchero W."/>
            <person name="Kamisugi Y."/>
            <person name="Saleh O."/>
            <person name="Blanc G."/>
            <person name="Decker E.L."/>
            <person name="van Gessel N."/>
            <person name="Grimwood J."/>
            <person name="Hayes R.D."/>
            <person name="Graham S.W."/>
            <person name="Gunter L.E."/>
            <person name="McDaniel S.F."/>
            <person name="Hoernstein S.N.W."/>
            <person name="Larsson A."/>
            <person name="Li F.W."/>
            <person name="Perroud P.F."/>
            <person name="Phillips J."/>
            <person name="Ranjan P."/>
            <person name="Rokshar D.S."/>
            <person name="Rothfels C.J."/>
            <person name="Schneider L."/>
            <person name="Shu S."/>
            <person name="Stevenson D.W."/>
            <person name="Thummler F."/>
            <person name="Tillich M."/>
            <person name="Villarreal Aguilar J.C."/>
            <person name="Widiez T."/>
            <person name="Wong G.K."/>
            <person name="Wymore A."/>
            <person name="Zhang Y."/>
            <person name="Zimmer A.D."/>
            <person name="Quatrano R.S."/>
            <person name="Mayer K.F.X."/>
            <person name="Goodstein D."/>
            <person name="Casacuberta J.M."/>
            <person name="Vandepoele K."/>
            <person name="Reski R."/>
            <person name="Cuming A.C."/>
            <person name="Tuskan G.A."/>
            <person name="Maumus F."/>
            <person name="Salse J."/>
            <person name="Schmutz J."/>
            <person name="Rensing S.A."/>
        </authorList>
    </citation>
    <scope>NUCLEOTIDE SEQUENCE [LARGE SCALE GENOMIC DNA]</scope>
    <source>
        <strain evidence="22 23">cv. Gransden 2004</strain>
    </source>
</reference>
<dbReference type="InterPro" id="IPR047151">
    <property type="entry name" value="RNZ2-like"/>
</dbReference>
<dbReference type="PANTHER" id="PTHR12553:SF49">
    <property type="entry name" value="ZINC PHOSPHODIESTERASE ELAC PROTEIN 2"/>
    <property type="match status" value="1"/>
</dbReference>
<feature type="region of interest" description="Disordered" evidence="20">
    <location>
        <begin position="808"/>
        <end position="830"/>
    </location>
</feature>
<keyword evidence="16" id="KW-0460">Magnesium</keyword>
<dbReference type="RefSeq" id="XP_024394981.1">
    <property type="nucleotide sequence ID" value="XM_024539213.2"/>
</dbReference>
<proteinExistence type="inferred from homology"/>
<evidence type="ECO:0000256" key="4">
    <source>
        <dbReference type="ARBA" id="ARBA00001947"/>
    </source>
</evidence>
<dbReference type="GeneID" id="112291594"/>
<keyword evidence="17" id="KW-0809">Transit peptide</keyword>
<dbReference type="InterPro" id="IPR013471">
    <property type="entry name" value="RNase_Z/BN"/>
</dbReference>
<evidence type="ECO:0000256" key="3">
    <source>
        <dbReference type="ARBA" id="ARBA00001946"/>
    </source>
</evidence>
<dbReference type="OrthoDB" id="527344at2759"/>
<evidence type="ECO:0000256" key="15">
    <source>
        <dbReference type="ARBA" id="ARBA00022837"/>
    </source>
</evidence>
<evidence type="ECO:0000256" key="16">
    <source>
        <dbReference type="ARBA" id="ARBA00022842"/>
    </source>
</evidence>
<dbReference type="OMA" id="INYICQL"/>
<dbReference type="Gene3D" id="3.60.15.10">
    <property type="entry name" value="Ribonuclease Z/Hydroxyacylglutathione hydrolase-like"/>
    <property type="match status" value="2"/>
</dbReference>
<keyword evidence="10" id="KW-0540">Nuclease</keyword>
<dbReference type="Pfam" id="PF23023">
    <property type="entry name" value="Anti-Pycsar_Apyc1"/>
    <property type="match status" value="1"/>
</dbReference>
<dbReference type="AlphaFoldDB" id="A0A7I4AQT8"/>
<evidence type="ECO:0000256" key="7">
    <source>
        <dbReference type="ARBA" id="ARBA00011738"/>
    </source>
</evidence>
<keyword evidence="13" id="KW-0378">Hydrolase</keyword>
<comment type="subcellular location">
    <subcellularLocation>
        <location evidence="5">Mitochondrion</location>
    </subcellularLocation>
</comment>
<feature type="compositionally biased region" description="Basic and acidic residues" evidence="20">
    <location>
        <begin position="95"/>
        <end position="104"/>
    </location>
</feature>
<feature type="region of interest" description="Disordered" evidence="20">
    <location>
        <begin position="95"/>
        <end position="139"/>
    </location>
</feature>
<evidence type="ECO:0000256" key="14">
    <source>
        <dbReference type="ARBA" id="ARBA00022833"/>
    </source>
</evidence>
<keyword evidence="19" id="KW-0464">Manganese</keyword>
<dbReference type="GO" id="GO:0046872">
    <property type="term" value="F:metal ion binding"/>
    <property type="evidence" value="ECO:0007669"/>
    <property type="project" value="UniProtKB-KW"/>
</dbReference>
<evidence type="ECO:0000256" key="8">
    <source>
        <dbReference type="ARBA" id="ARBA00012477"/>
    </source>
</evidence>
<dbReference type="Gramene" id="Pp3c14_3370V3.3">
    <property type="protein sequence ID" value="Pp3c14_3370V3.3"/>
    <property type="gene ID" value="Pp3c14_3370"/>
</dbReference>
<dbReference type="SUPFAM" id="SSF56281">
    <property type="entry name" value="Metallo-hydrolase/oxidoreductase"/>
    <property type="match status" value="2"/>
</dbReference>
<dbReference type="FunFam" id="3.60.15.10:FF:000037">
    <property type="entry name" value="tRNAse Z4"/>
    <property type="match status" value="1"/>
</dbReference>
<keyword evidence="15" id="KW-0106">Calcium</keyword>
<reference evidence="22 23" key="1">
    <citation type="journal article" date="2008" name="Science">
        <title>The Physcomitrella genome reveals evolutionary insights into the conquest of land by plants.</title>
        <authorList>
            <person name="Rensing S."/>
            <person name="Lang D."/>
            <person name="Zimmer A."/>
            <person name="Terry A."/>
            <person name="Salamov A."/>
            <person name="Shapiro H."/>
            <person name="Nishiyama T."/>
            <person name="Perroud P.-F."/>
            <person name="Lindquist E."/>
            <person name="Kamisugi Y."/>
            <person name="Tanahashi T."/>
            <person name="Sakakibara K."/>
            <person name="Fujita T."/>
            <person name="Oishi K."/>
            <person name="Shin-I T."/>
            <person name="Kuroki Y."/>
            <person name="Toyoda A."/>
            <person name="Suzuki Y."/>
            <person name="Hashimoto A."/>
            <person name="Yamaguchi K."/>
            <person name="Sugano A."/>
            <person name="Kohara Y."/>
            <person name="Fujiyama A."/>
            <person name="Anterola A."/>
            <person name="Aoki S."/>
            <person name="Ashton N."/>
            <person name="Barbazuk W.B."/>
            <person name="Barker E."/>
            <person name="Bennetzen J."/>
            <person name="Bezanilla M."/>
            <person name="Blankenship R."/>
            <person name="Cho S.H."/>
            <person name="Dutcher S."/>
            <person name="Estelle M."/>
            <person name="Fawcett J.A."/>
            <person name="Gundlach H."/>
            <person name="Hanada K."/>
            <person name="Heyl A."/>
            <person name="Hicks K.A."/>
            <person name="Hugh J."/>
            <person name="Lohr M."/>
            <person name="Mayer K."/>
            <person name="Melkozernov A."/>
            <person name="Murata T."/>
            <person name="Nelson D."/>
            <person name="Pils B."/>
            <person name="Prigge M."/>
            <person name="Reiss B."/>
            <person name="Renner T."/>
            <person name="Rombauts S."/>
            <person name="Rushton P."/>
            <person name="Sanderfoot A."/>
            <person name="Schween G."/>
            <person name="Shiu S.-H."/>
            <person name="Stueber K."/>
            <person name="Theodoulou F.L."/>
            <person name="Tu H."/>
            <person name="Van de Peer Y."/>
            <person name="Verrier P.J."/>
            <person name="Waters E."/>
            <person name="Wood A."/>
            <person name="Yang L."/>
            <person name="Cove D."/>
            <person name="Cuming A."/>
            <person name="Hasebe M."/>
            <person name="Lucas S."/>
            <person name="Mishler D.B."/>
            <person name="Reski R."/>
            <person name="Grigoriev I."/>
            <person name="Quatrano R.S."/>
            <person name="Boore J.L."/>
        </authorList>
    </citation>
    <scope>NUCLEOTIDE SEQUENCE [LARGE SCALE GENOMIC DNA]</scope>
    <source>
        <strain evidence="22 23">cv. Gransden 2004</strain>
    </source>
</reference>
<evidence type="ECO:0000313" key="22">
    <source>
        <dbReference type="EnsemblPlants" id="Pp3c14_3370V3.3"/>
    </source>
</evidence>
<evidence type="ECO:0000256" key="6">
    <source>
        <dbReference type="ARBA" id="ARBA00007823"/>
    </source>
</evidence>
<protein>
    <recommendedName>
        <fullName evidence="8">ribonuclease Z</fullName>
        <ecNumber evidence="8">3.1.26.11</ecNumber>
    </recommendedName>
</protein>
<dbReference type="InterPro" id="IPR036866">
    <property type="entry name" value="RibonucZ/Hydroxyglut_hydro"/>
</dbReference>
<evidence type="ECO:0000256" key="12">
    <source>
        <dbReference type="ARBA" id="ARBA00022759"/>
    </source>
</evidence>
<gene>
    <name evidence="22" type="primary">LOC112291594</name>
</gene>
<organism evidence="22 23">
    <name type="scientific">Physcomitrium patens</name>
    <name type="common">Spreading-leaved earth moss</name>
    <name type="synonym">Physcomitrella patens</name>
    <dbReference type="NCBI Taxonomy" id="3218"/>
    <lineage>
        <taxon>Eukaryota</taxon>
        <taxon>Viridiplantae</taxon>
        <taxon>Streptophyta</taxon>
        <taxon>Embryophyta</taxon>
        <taxon>Bryophyta</taxon>
        <taxon>Bryophytina</taxon>
        <taxon>Bryopsida</taxon>
        <taxon>Funariidae</taxon>
        <taxon>Funariales</taxon>
        <taxon>Funariaceae</taxon>
        <taxon>Physcomitrium</taxon>
    </lineage>
</organism>